<dbReference type="KEGG" id="aja:AJAP_32275"/>
<evidence type="ECO:0000313" key="1">
    <source>
        <dbReference type="EMBL" id="AIG79269.1"/>
    </source>
</evidence>
<proteinExistence type="predicted"/>
<reference evidence="1 2" key="1">
    <citation type="journal article" date="2014" name="J. Biotechnol.">
        <title>Complete genome sequence of the actinobacterium Amycolatopsis japonica MG417-CF17(T) (=DSM 44213T) producing (S,S)-N,N'-ethylenediaminedisuccinic acid.</title>
        <authorList>
            <person name="Stegmann E."/>
            <person name="Albersmeier A."/>
            <person name="Spohn M."/>
            <person name="Gert H."/>
            <person name="Weber T."/>
            <person name="Wohlleben W."/>
            <person name="Kalinowski J."/>
            <person name="Ruckert C."/>
        </authorList>
    </citation>
    <scope>NUCLEOTIDE SEQUENCE [LARGE SCALE GENOMIC DNA]</scope>
    <source>
        <strain evidence="2">MG417-CF17 (DSM 44213)</strain>
    </source>
</reference>
<dbReference type="eggNOG" id="COG1413">
    <property type="taxonomic scope" value="Bacteria"/>
</dbReference>
<dbReference type="STRING" id="208439.AJAP_32275"/>
<sequence length="381" mass="40798">MAGWSAIAGTHNYAVPDRVSAEALTEALAEYGFAMVVARPAQAEGWIVCALDEGPYPVDVQGHRTIDAVGKAAARLARGFGGYRQGGSRCDPGMLTHFRNAPIVRTNPGARPPVPTVVIAPAPPSYALELTPDPVSDAHADPSGLDEIEWSELDHAHGPAEDIPELIRALARDDDNWDALLDELFGDNLLHQGSCYSATAPALPFVGRLITTGGLRASRRLDLYTWLVTAADCLPAGVLADAEPASVRGRAPDAAPWTPDVHIAVGEQLPALLTRWEAEPPATRYVLACLAALYPDQGRRMVEDVAAMATRYAGHRPGEYLRIAEALLRGEDTRALTIAEQIFGWDEDLDADWLDAPNVTDAFRAGHVLADGTLRIVSNTA</sequence>
<gene>
    <name evidence="1" type="ORF">AJAP_32275</name>
</gene>
<dbReference type="EMBL" id="CP008953">
    <property type="protein sequence ID" value="AIG79269.1"/>
    <property type="molecule type" value="Genomic_DNA"/>
</dbReference>
<dbReference type="AlphaFoldDB" id="A0A075V433"/>
<protein>
    <submittedName>
        <fullName evidence="1">Uncharacterized protein</fullName>
    </submittedName>
</protein>
<organism evidence="1 2">
    <name type="scientific">Amycolatopsis japonica</name>
    <dbReference type="NCBI Taxonomy" id="208439"/>
    <lineage>
        <taxon>Bacteria</taxon>
        <taxon>Bacillati</taxon>
        <taxon>Actinomycetota</taxon>
        <taxon>Actinomycetes</taxon>
        <taxon>Pseudonocardiales</taxon>
        <taxon>Pseudonocardiaceae</taxon>
        <taxon>Amycolatopsis</taxon>
        <taxon>Amycolatopsis japonica group</taxon>
    </lineage>
</organism>
<evidence type="ECO:0000313" key="2">
    <source>
        <dbReference type="Proteomes" id="UP000028492"/>
    </source>
</evidence>
<dbReference type="HOGENOM" id="CLU_745749_0_0_11"/>
<name>A0A075V433_9PSEU</name>
<dbReference type="Proteomes" id="UP000028492">
    <property type="component" value="Chromosome"/>
</dbReference>
<accession>A0A075V433</accession>
<dbReference type="RefSeq" id="WP_038518334.1">
    <property type="nucleotide sequence ID" value="NZ_CP008953.1"/>
</dbReference>
<keyword evidence="2" id="KW-1185">Reference proteome</keyword>